<sequence length="94" mass="10078">MTVLTIRDVPEDVKEALARDARERGQSLQSFLLGVLKRQAAFSRNRQLLSEIERDLAEGGGAGADAPDAAELLEQARPDLLEGNWPLHGTGGAA</sequence>
<gene>
    <name evidence="2" type="ORF">ACFSXZ_22615</name>
</gene>
<feature type="domain" description="Antitoxin FitA-like ribbon-helix-helix" evidence="1">
    <location>
        <begin position="4"/>
        <end position="38"/>
    </location>
</feature>
<dbReference type="Proteomes" id="UP001597417">
    <property type="component" value="Unassembled WGS sequence"/>
</dbReference>
<dbReference type="Pfam" id="PF22513">
    <property type="entry name" value="FitA-like_RHH"/>
    <property type="match status" value="1"/>
</dbReference>
<dbReference type="RefSeq" id="WP_378267142.1">
    <property type="nucleotide sequence ID" value="NZ_JBHUKR010000011.1"/>
</dbReference>
<dbReference type="InterPro" id="IPR053853">
    <property type="entry name" value="FitA-like_RHH"/>
</dbReference>
<dbReference type="InterPro" id="IPR010985">
    <property type="entry name" value="Ribbon_hlx_hlx"/>
</dbReference>
<organism evidence="2 3">
    <name type="scientific">Amycolatopsis pigmentata</name>
    <dbReference type="NCBI Taxonomy" id="450801"/>
    <lineage>
        <taxon>Bacteria</taxon>
        <taxon>Bacillati</taxon>
        <taxon>Actinomycetota</taxon>
        <taxon>Actinomycetes</taxon>
        <taxon>Pseudonocardiales</taxon>
        <taxon>Pseudonocardiaceae</taxon>
        <taxon>Amycolatopsis</taxon>
    </lineage>
</organism>
<keyword evidence="3" id="KW-1185">Reference proteome</keyword>
<protein>
    <recommendedName>
        <fullName evidence="1">Antitoxin FitA-like ribbon-helix-helix domain-containing protein</fullName>
    </recommendedName>
</protein>
<evidence type="ECO:0000259" key="1">
    <source>
        <dbReference type="Pfam" id="PF22513"/>
    </source>
</evidence>
<proteinExistence type="predicted"/>
<comment type="caution">
    <text evidence="2">The sequence shown here is derived from an EMBL/GenBank/DDBJ whole genome shotgun (WGS) entry which is preliminary data.</text>
</comment>
<evidence type="ECO:0000313" key="3">
    <source>
        <dbReference type="Proteomes" id="UP001597417"/>
    </source>
</evidence>
<accession>A0ABW5FWE5</accession>
<evidence type="ECO:0000313" key="2">
    <source>
        <dbReference type="EMBL" id="MFD2419128.1"/>
    </source>
</evidence>
<dbReference type="SUPFAM" id="SSF47598">
    <property type="entry name" value="Ribbon-helix-helix"/>
    <property type="match status" value="1"/>
</dbReference>
<dbReference type="EMBL" id="JBHUKR010000011">
    <property type="protein sequence ID" value="MFD2419128.1"/>
    <property type="molecule type" value="Genomic_DNA"/>
</dbReference>
<name>A0ABW5FWE5_9PSEU</name>
<reference evidence="3" key="1">
    <citation type="journal article" date="2019" name="Int. J. Syst. Evol. Microbiol.">
        <title>The Global Catalogue of Microorganisms (GCM) 10K type strain sequencing project: providing services to taxonomists for standard genome sequencing and annotation.</title>
        <authorList>
            <consortium name="The Broad Institute Genomics Platform"/>
            <consortium name="The Broad Institute Genome Sequencing Center for Infectious Disease"/>
            <person name="Wu L."/>
            <person name="Ma J."/>
        </authorList>
    </citation>
    <scope>NUCLEOTIDE SEQUENCE [LARGE SCALE GENOMIC DNA]</scope>
    <source>
        <strain evidence="3">CGMCC 4.7645</strain>
    </source>
</reference>